<accession>A0A5B8YKT8</accession>
<reference evidence="3 4" key="1">
    <citation type="submission" date="2019-08" db="EMBL/GenBank/DDBJ databases">
        <title>Antarcticibacterium arcticum sp. nov., a bacterium isolated from marine sediment of the Canadian Beaufort Sea.</title>
        <authorList>
            <person name="Lee Y.M."/>
            <person name="Baek K."/>
            <person name="Lee D.-H."/>
            <person name="Shin S.C."/>
            <person name="Jin Y.K."/>
            <person name="Park Y."/>
        </authorList>
    </citation>
    <scope>NUCLEOTIDE SEQUENCE [LARGE SCALE GENOMIC DNA]</scope>
    <source>
        <strain evidence="3 4">PAMC 28998</strain>
    </source>
</reference>
<dbReference type="SUPFAM" id="SSF53271">
    <property type="entry name" value="PRTase-like"/>
    <property type="match status" value="1"/>
</dbReference>
<evidence type="ECO:0000259" key="2">
    <source>
        <dbReference type="Pfam" id="PF00156"/>
    </source>
</evidence>
<dbReference type="Gene3D" id="3.40.50.2020">
    <property type="match status" value="1"/>
</dbReference>
<dbReference type="KEGG" id="anp:FK178_11585"/>
<dbReference type="Proteomes" id="UP000321954">
    <property type="component" value="Chromosome"/>
</dbReference>
<dbReference type="PANTHER" id="PTHR47505">
    <property type="entry name" value="DNA UTILIZATION PROTEIN YHGH"/>
    <property type="match status" value="1"/>
</dbReference>
<feature type="domain" description="Phosphoribosyltransferase" evidence="2">
    <location>
        <begin position="134"/>
        <end position="223"/>
    </location>
</feature>
<dbReference type="OrthoDB" id="9779910at2"/>
<dbReference type="EMBL" id="CP042476">
    <property type="protein sequence ID" value="QED38315.1"/>
    <property type="molecule type" value="Genomic_DNA"/>
</dbReference>
<evidence type="ECO:0000256" key="1">
    <source>
        <dbReference type="ARBA" id="ARBA00008007"/>
    </source>
</evidence>
<dbReference type="InterPro" id="IPR051910">
    <property type="entry name" value="ComF/GntX_DNA_util-trans"/>
</dbReference>
<dbReference type="InterPro" id="IPR000836">
    <property type="entry name" value="PRTase_dom"/>
</dbReference>
<proteinExistence type="inferred from homology"/>
<dbReference type="AlphaFoldDB" id="A0A5B8YKT8"/>
<evidence type="ECO:0000313" key="3">
    <source>
        <dbReference type="EMBL" id="QED38315.1"/>
    </source>
</evidence>
<dbReference type="Pfam" id="PF00156">
    <property type="entry name" value="Pribosyltran"/>
    <property type="match status" value="1"/>
</dbReference>
<sequence length="226" mass="25341">MFHDFLNLFYPEVCQICDNILVKNETVICINCLHELPVTNFHFDNENPVIKVFYGRVKVENATALLLFQKKGAVQKLIHNLKYKGQQKIGNFLGKWMGEELSKADGFSKIDAVIPVPLHPRKLRSRGFNQVENFGKEIASALQVPYLDNVLLKRSFSGSQTIKSRLARWGNIEESFVLANPGLIHKKHLLLVDDLITTGSTLEACATVLKEAGDVKISVATMAFAN</sequence>
<evidence type="ECO:0000313" key="4">
    <source>
        <dbReference type="Proteomes" id="UP000321954"/>
    </source>
</evidence>
<protein>
    <submittedName>
        <fullName evidence="3">ComF family protein</fullName>
    </submittedName>
</protein>
<dbReference type="RefSeq" id="WP_146835199.1">
    <property type="nucleotide sequence ID" value="NZ_CP042476.1"/>
</dbReference>
<dbReference type="InterPro" id="IPR029057">
    <property type="entry name" value="PRTase-like"/>
</dbReference>
<comment type="similarity">
    <text evidence="1">Belongs to the ComF/GntX family.</text>
</comment>
<keyword evidence="4" id="KW-1185">Reference proteome</keyword>
<gene>
    <name evidence="3" type="ORF">FK178_11585</name>
</gene>
<organism evidence="3 4">
    <name type="scientific">Antarcticibacterium arcticum</name>
    <dbReference type="NCBI Taxonomy" id="2585771"/>
    <lineage>
        <taxon>Bacteria</taxon>
        <taxon>Pseudomonadati</taxon>
        <taxon>Bacteroidota</taxon>
        <taxon>Flavobacteriia</taxon>
        <taxon>Flavobacteriales</taxon>
        <taxon>Flavobacteriaceae</taxon>
        <taxon>Antarcticibacterium</taxon>
    </lineage>
</organism>
<name>A0A5B8YKT8_9FLAO</name>
<dbReference type="CDD" id="cd06223">
    <property type="entry name" value="PRTases_typeI"/>
    <property type="match status" value="1"/>
</dbReference>
<dbReference type="PANTHER" id="PTHR47505:SF1">
    <property type="entry name" value="DNA UTILIZATION PROTEIN YHGH"/>
    <property type="match status" value="1"/>
</dbReference>